<name>X1PRE6_9ZZZZ</name>
<comment type="caution">
    <text evidence="2">The sequence shown here is derived from an EMBL/GenBank/DDBJ whole genome shotgun (WGS) entry which is preliminary data.</text>
</comment>
<accession>X1PRE6</accession>
<proteinExistence type="predicted"/>
<reference evidence="2" key="1">
    <citation type="journal article" date="2014" name="Front. Microbiol.">
        <title>High frequency of phylogenetically diverse reductive dehalogenase-homologous genes in deep subseafloor sedimentary metagenomes.</title>
        <authorList>
            <person name="Kawai M."/>
            <person name="Futagami T."/>
            <person name="Toyoda A."/>
            <person name="Takaki Y."/>
            <person name="Nishi S."/>
            <person name="Hori S."/>
            <person name="Arai W."/>
            <person name="Tsubouchi T."/>
            <person name="Morono Y."/>
            <person name="Uchiyama I."/>
            <person name="Ito T."/>
            <person name="Fujiyama A."/>
            <person name="Inagaki F."/>
            <person name="Takami H."/>
        </authorList>
    </citation>
    <scope>NUCLEOTIDE SEQUENCE</scope>
    <source>
        <strain evidence="2">Expedition CK06-06</strain>
    </source>
</reference>
<organism evidence="2">
    <name type="scientific">marine sediment metagenome</name>
    <dbReference type="NCBI Taxonomy" id="412755"/>
    <lineage>
        <taxon>unclassified sequences</taxon>
        <taxon>metagenomes</taxon>
        <taxon>ecological metagenomes</taxon>
    </lineage>
</organism>
<evidence type="ECO:0000313" key="2">
    <source>
        <dbReference type="EMBL" id="GAI45051.1"/>
    </source>
</evidence>
<dbReference type="Pfam" id="PF01936">
    <property type="entry name" value="NYN"/>
    <property type="match status" value="1"/>
</dbReference>
<sequence>KSFVLATRMHRIAFFIDGAYLDHVLANEFPNRRIDYQSFIRAIVAEAGPDREIVRAYYYHCLPYQDARPTTEQSERFSRMQKFFRALQRTSRFEVRQGRLAFRGLDDKGDPIFEQKRTDLLLGIDLVLLATKHSIDEAL</sequence>
<dbReference type="Gene3D" id="3.40.50.1010">
    <property type="entry name" value="5'-nuclease"/>
    <property type="match status" value="1"/>
</dbReference>
<evidence type="ECO:0000259" key="1">
    <source>
        <dbReference type="Pfam" id="PF01936"/>
    </source>
</evidence>
<protein>
    <recommendedName>
        <fullName evidence="1">NYN domain-containing protein</fullName>
    </recommendedName>
</protein>
<dbReference type="EMBL" id="BARV01026831">
    <property type="protein sequence ID" value="GAI45051.1"/>
    <property type="molecule type" value="Genomic_DNA"/>
</dbReference>
<dbReference type="AlphaFoldDB" id="X1PRE6"/>
<feature type="non-terminal residue" evidence="2">
    <location>
        <position position="1"/>
    </location>
</feature>
<dbReference type="GO" id="GO:0004540">
    <property type="term" value="F:RNA nuclease activity"/>
    <property type="evidence" value="ECO:0007669"/>
    <property type="project" value="InterPro"/>
</dbReference>
<feature type="domain" description="NYN" evidence="1">
    <location>
        <begin position="11"/>
        <end position="137"/>
    </location>
</feature>
<gene>
    <name evidence="2" type="ORF">S06H3_43274</name>
</gene>
<dbReference type="InterPro" id="IPR021139">
    <property type="entry name" value="NYN"/>
</dbReference>